<gene>
    <name evidence="1" type="ORF">Gilli_0557</name>
</gene>
<dbReference type="RefSeq" id="WP_006987594.1">
    <property type="nucleotide sequence ID" value="NZ_JH594606.1"/>
</dbReference>
<proteinExistence type="predicted"/>
<dbReference type="HOGENOM" id="CLU_1862330_0_0_10"/>
<dbReference type="eggNOG" id="ENOG5030K26">
    <property type="taxonomic scope" value="Bacteria"/>
</dbReference>
<accession>H2BZS7</accession>
<keyword evidence="2" id="KW-1185">Reference proteome</keyword>
<dbReference type="Proteomes" id="UP000003844">
    <property type="component" value="Unassembled WGS sequence"/>
</dbReference>
<name>H2BZS7_GILLR</name>
<dbReference type="STRING" id="865937.Gilli_0557"/>
<dbReference type="EMBL" id="JH594606">
    <property type="protein sequence ID" value="EHQ01269.1"/>
    <property type="molecule type" value="Genomic_DNA"/>
</dbReference>
<organism evidence="1 2">
    <name type="scientific">Gillisia limnaea (strain DSM 15749 / LMG 21470 / R-8282)</name>
    <dbReference type="NCBI Taxonomy" id="865937"/>
    <lineage>
        <taxon>Bacteria</taxon>
        <taxon>Pseudomonadati</taxon>
        <taxon>Bacteroidota</taxon>
        <taxon>Flavobacteriia</taxon>
        <taxon>Flavobacteriales</taxon>
        <taxon>Flavobacteriaceae</taxon>
        <taxon>Gillisia</taxon>
    </lineage>
</organism>
<dbReference type="OrthoDB" id="1652165at2"/>
<sequence length="137" mass="13894">MVTANAGDYSFTVTNAAGCISPASENLEVNEQLNTPAAPVAGTVTQPTCDSATGTFQIVDYDANSDYDFTPSVVSISDSGLVTANAGNYSFTVTNEAGCISPASENIKVNEQLDTPAAPVAGEVTQPTCTTATGSSK</sequence>
<evidence type="ECO:0000313" key="2">
    <source>
        <dbReference type="Proteomes" id="UP000003844"/>
    </source>
</evidence>
<dbReference type="AlphaFoldDB" id="H2BZS7"/>
<protein>
    <submittedName>
        <fullName evidence="1">Hyalin domain-containing protein</fullName>
    </submittedName>
</protein>
<evidence type="ECO:0000313" key="1">
    <source>
        <dbReference type="EMBL" id="EHQ01269.1"/>
    </source>
</evidence>
<reference evidence="2" key="1">
    <citation type="journal article" date="2012" name="Stand. Genomic Sci.">
        <title>Genome sequence of the Antarctic rhodopsins-containing flavobacterium Gillisia limnaea type strain (R-8282(T)).</title>
        <authorList>
            <person name="Riedel T."/>
            <person name="Held B."/>
            <person name="Nolan M."/>
            <person name="Lucas S."/>
            <person name="Lapidus A."/>
            <person name="Tice H."/>
            <person name="Del Rio T.G."/>
            <person name="Cheng J.F."/>
            <person name="Han C."/>
            <person name="Tapia R."/>
            <person name="Goodwin L.A."/>
            <person name="Pitluck S."/>
            <person name="Liolios K."/>
            <person name="Mavromatis K."/>
            <person name="Pagani I."/>
            <person name="Ivanova N."/>
            <person name="Mikhailova N."/>
            <person name="Pati A."/>
            <person name="Chen A."/>
            <person name="Palaniappan K."/>
            <person name="Land M."/>
            <person name="Rohde M."/>
            <person name="Tindall B.J."/>
            <person name="Detter J.C."/>
            <person name="Goker M."/>
            <person name="Bristow J."/>
            <person name="Eisen J.A."/>
            <person name="Markowitz V."/>
            <person name="Hugenholtz P."/>
            <person name="Kyrpides N.C."/>
            <person name="Klenk H.P."/>
            <person name="Woyke T."/>
        </authorList>
    </citation>
    <scope>NUCLEOTIDE SEQUENCE [LARGE SCALE GENOMIC DNA]</scope>
    <source>
        <strain evidence="2">DSM 15749 / LMG 21470 / R-8282</strain>
    </source>
</reference>